<dbReference type="EMBL" id="GG662673">
    <property type="protein sequence ID" value="EAR97037.2"/>
    <property type="molecule type" value="Genomic_DNA"/>
</dbReference>
<reference evidence="4" key="1">
    <citation type="journal article" date="2006" name="PLoS Biol.">
        <title>Macronuclear genome sequence of the ciliate Tetrahymena thermophila, a model eukaryote.</title>
        <authorList>
            <person name="Eisen J.A."/>
            <person name="Coyne R.S."/>
            <person name="Wu M."/>
            <person name="Wu D."/>
            <person name="Thiagarajan M."/>
            <person name="Wortman J.R."/>
            <person name="Badger J.H."/>
            <person name="Ren Q."/>
            <person name="Amedeo P."/>
            <person name="Jones K.M."/>
            <person name="Tallon L.J."/>
            <person name="Delcher A.L."/>
            <person name="Salzberg S.L."/>
            <person name="Silva J.C."/>
            <person name="Haas B.J."/>
            <person name="Majoros W.H."/>
            <person name="Farzad M."/>
            <person name="Carlton J.M."/>
            <person name="Smith R.K. Jr."/>
            <person name="Garg J."/>
            <person name="Pearlman R.E."/>
            <person name="Karrer K.M."/>
            <person name="Sun L."/>
            <person name="Manning G."/>
            <person name="Elde N.C."/>
            <person name="Turkewitz A.P."/>
            <person name="Asai D.J."/>
            <person name="Wilkes D.E."/>
            <person name="Wang Y."/>
            <person name="Cai H."/>
            <person name="Collins K."/>
            <person name="Stewart B.A."/>
            <person name="Lee S.R."/>
            <person name="Wilamowska K."/>
            <person name="Weinberg Z."/>
            <person name="Ruzzo W.L."/>
            <person name="Wloga D."/>
            <person name="Gaertig J."/>
            <person name="Frankel J."/>
            <person name="Tsao C.-C."/>
            <person name="Gorovsky M.A."/>
            <person name="Keeling P.J."/>
            <person name="Waller R.F."/>
            <person name="Patron N.J."/>
            <person name="Cherry J.M."/>
            <person name="Stover N.A."/>
            <person name="Krieger C.J."/>
            <person name="del Toro C."/>
            <person name="Ryder H.F."/>
            <person name="Williamson S.C."/>
            <person name="Barbeau R.A."/>
            <person name="Hamilton E.P."/>
            <person name="Orias E."/>
        </authorList>
    </citation>
    <scope>NUCLEOTIDE SEQUENCE [LARGE SCALE GENOMIC DNA]</scope>
    <source>
        <strain evidence="4">SB210</strain>
    </source>
</reference>
<evidence type="ECO:0000313" key="3">
    <source>
        <dbReference type="EMBL" id="EAR97037.2"/>
    </source>
</evidence>
<proteinExistence type="predicted"/>
<keyword evidence="4" id="KW-1185">Reference proteome</keyword>
<dbReference type="AlphaFoldDB" id="Q23K06"/>
<accession>Q23K06</accession>
<evidence type="ECO:0000256" key="1">
    <source>
        <dbReference type="SAM" id="Coils"/>
    </source>
</evidence>
<evidence type="ECO:0000313" key="4">
    <source>
        <dbReference type="Proteomes" id="UP000009168"/>
    </source>
</evidence>
<dbReference type="RefSeq" id="XP_001017282.2">
    <property type="nucleotide sequence ID" value="XM_001017282.2"/>
</dbReference>
<feature type="region of interest" description="Disordered" evidence="2">
    <location>
        <begin position="1"/>
        <end position="74"/>
    </location>
</feature>
<organism evidence="3 4">
    <name type="scientific">Tetrahymena thermophila (strain SB210)</name>
    <dbReference type="NCBI Taxonomy" id="312017"/>
    <lineage>
        <taxon>Eukaryota</taxon>
        <taxon>Sar</taxon>
        <taxon>Alveolata</taxon>
        <taxon>Ciliophora</taxon>
        <taxon>Intramacronucleata</taxon>
        <taxon>Oligohymenophorea</taxon>
        <taxon>Hymenostomatida</taxon>
        <taxon>Tetrahymenina</taxon>
        <taxon>Tetrahymenidae</taxon>
        <taxon>Tetrahymena</taxon>
    </lineage>
</organism>
<sequence length="543" mass="64492">MKSSLPSLNNASSYVGSRQFKPASSQLATSQLKKSKMEGYDVVEPKPPKESFSQTLKSNKKSQQLDSTVGAKNAVDQANKKTTLEQNIEEQYINGLQNEIKLLEYELKLLKDKETEEQTNFTSFFKYFNDGVPINDNIIAMKNVYSSTQRHLSETLTAHQTEVDEILIENQAIEEETKEYEERFQELQEIITKKEEAYVKEYAKYENMFFDEMYLYKECEPDQKELQKKTRYYQGEIMIFNRNRDKEALIAGRKEIMDQQALEKLRRQVINIEESILERKKEMDDRMNTDVLEHETLFLEEQNELLKKRILAMKTDLSMVQVKIQEQKFILETQAKDRENDVSQRLTLMNKIFDLKEQIEDQQKMTEGLVQQKVKELERDRVRKVEQEVEHITKRQINLFTDRNDELEKLNDDIIYNKVELEKEFIDLEIEEDTLHKRIKDSKERLHQLKVDIELAAIKERDLSEQIDPISQKIDQLSKENPKRDQRVRDLEQEIFKAEQQLDLINQFKNFNIEEAKMAYASNNQINKSIEKLVREYRKITTS</sequence>
<feature type="coiled-coil region" evidence="1">
    <location>
        <begin position="375"/>
        <end position="424"/>
    </location>
</feature>
<name>Q23K06_TETTS</name>
<dbReference type="KEGG" id="tet:TTHERM_00196280"/>
<feature type="compositionally biased region" description="Polar residues" evidence="2">
    <location>
        <begin position="51"/>
        <end position="67"/>
    </location>
</feature>
<feature type="compositionally biased region" description="Basic and acidic residues" evidence="2">
    <location>
        <begin position="35"/>
        <end position="49"/>
    </location>
</feature>
<dbReference type="OrthoDB" id="10636159at2759"/>
<feature type="coiled-coil region" evidence="1">
    <location>
        <begin position="156"/>
        <end position="197"/>
    </location>
</feature>
<gene>
    <name evidence="3" type="ORF">TTHERM_00196280</name>
</gene>
<dbReference type="HOGENOM" id="CLU_487935_0_0_1"/>
<evidence type="ECO:0000256" key="2">
    <source>
        <dbReference type="SAM" id="MobiDB-lite"/>
    </source>
</evidence>
<dbReference type="GeneID" id="7825826"/>
<feature type="coiled-coil region" evidence="1">
    <location>
        <begin position="474"/>
        <end position="508"/>
    </location>
</feature>
<feature type="compositionally biased region" description="Polar residues" evidence="2">
    <location>
        <begin position="1"/>
        <end position="32"/>
    </location>
</feature>
<dbReference type="Proteomes" id="UP000009168">
    <property type="component" value="Unassembled WGS sequence"/>
</dbReference>
<dbReference type="InParanoid" id="Q23K06"/>
<keyword evidence="1" id="KW-0175">Coiled coil</keyword>
<protein>
    <submittedName>
        <fullName evidence="3">Uncharacterized protein</fullName>
    </submittedName>
</protein>